<keyword evidence="2" id="KW-1185">Reference proteome</keyword>
<dbReference type="EMBL" id="JAGQDC010000001">
    <property type="protein sequence ID" value="MCL1027757.1"/>
    <property type="molecule type" value="Genomic_DNA"/>
</dbReference>
<dbReference type="RefSeq" id="WP_248944080.1">
    <property type="nucleotide sequence ID" value="NZ_CBCSGY010000083.1"/>
</dbReference>
<name>A0ABT0K7J9_9GAMM</name>
<accession>A0ABT0K7J9</accession>
<sequence>MNKPQLFGTFTLLSLLFLLLAMGAYHLYSQYQQTHFSCEALLVIDKDDAELALAFNFILQGNDGIATLKGNLRQGDKTTGVSRKSYFTFNQKEGLYHLQSTSTVTTPADNSKTEDIARYLPLFYLQPGLKFDFTVYPVSEAGYVFSTGQVPSFYCARK</sequence>
<comment type="caution">
    <text evidence="1">The sequence shown here is derived from an EMBL/GenBank/DDBJ whole genome shotgun (WGS) entry which is preliminary data.</text>
</comment>
<evidence type="ECO:0000313" key="2">
    <source>
        <dbReference type="Proteomes" id="UP001165275"/>
    </source>
</evidence>
<proteinExistence type="predicted"/>
<reference evidence="1" key="1">
    <citation type="submission" date="2021-04" db="EMBL/GenBank/DDBJ databases">
        <title>Genome sequence of Serratia sp. arafor3.</title>
        <authorList>
            <person name="Besaury L."/>
        </authorList>
    </citation>
    <scope>NUCLEOTIDE SEQUENCE</scope>
    <source>
        <strain evidence="1">Arafor3</strain>
    </source>
</reference>
<evidence type="ECO:0000313" key="1">
    <source>
        <dbReference type="EMBL" id="MCL1027757.1"/>
    </source>
</evidence>
<evidence type="ECO:0008006" key="3">
    <source>
        <dbReference type="Google" id="ProtNLM"/>
    </source>
</evidence>
<gene>
    <name evidence="1" type="ORF">KAJ71_01665</name>
</gene>
<dbReference type="Proteomes" id="UP001165275">
    <property type="component" value="Unassembled WGS sequence"/>
</dbReference>
<organism evidence="1 2">
    <name type="scientific">Serratia silvae</name>
    <dbReference type="NCBI Taxonomy" id="2824122"/>
    <lineage>
        <taxon>Bacteria</taxon>
        <taxon>Pseudomonadati</taxon>
        <taxon>Pseudomonadota</taxon>
        <taxon>Gammaproteobacteria</taxon>
        <taxon>Enterobacterales</taxon>
        <taxon>Yersiniaceae</taxon>
        <taxon>Serratia</taxon>
    </lineage>
</organism>
<protein>
    <recommendedName>
        <fullName evidence="3">FidL-like membrane protein</fullName>
    </recommendedName>
</protein>